<dbReference type="InterPro" id="IPR052228">
    <property type="entry name" value="Sec_Metab_Biosynth_Oxidored"/>
</dbReference>
<gene>
    <name evidence="3" type="ORF">BJX63DRAFT_436109</name>
</gene>
<evidence type="ECO:0000313" key="3">
    <source>
        <dbReference type="EMBL" id="KAL2808435.1"/>
    </source>
</evidence>
<proteinExistence type="predicted"/>
<keyword evidence="4" id="KW-1185">Reference proteome</keyword>
<name>A0ABR4GZ07_9EURO</name>
<sequence length="343" mass="36983">MVALNSVKAHNVALESTLAPGLVAVFVGGTSGIALSTALALARHTVSPKIYLLGRSQPAADEAITTIKSVNPSATPTFLKSDISLLKNVDSVCAEISAREKKLNLLFMTPGYLTWKGRDETAEGLDRKFVLHYYARMRLVQNLLPLLTAAAQDPDATGNRLSRVVSVLDPHVAVRLGGTGKLDYDDLSLKHTFTLGRCGAHASLMGDFFLEGLAKKYPQTSFLHSYPSGVNTGVLREYPIAAAVASVLFKPMMVPIEESGERHLFAATSGRYPSKSEESSDGDVAVGSDGTKGTGSYWLNWNGEVFPPNKKLDRVRSEGAVEKVAQHTEEVFRAVCEEGKTYP</sequence>
<protein>
    <submittedName>
        <fullName evidence="3">Uncharacterized protein</fullName>
    </submittedName>
</protein>
<organism evidence="3 4">
    <name type="scientific">Aspergillus granulosus</name>
    <dbReference type="NCBI Taxonomy" id="176169"/>
    <lineage>
        <taxon>Eukaryota</taxon>
        <taxon>Fungi</taxon>
        <taxon>Dikarya</taxon>
        <taxon>Ascomycota</taxon>
        <taxon>Pezizomycotina</taxon>
        <taxon>Eurotiomycetes</taxon>
        <taxon>Eurotiomycetidae</taxon>
        <taxon>Eurotiales</taxon>
        <taxon>Aspergillaceae</taxon>
        <taxon>Aspergillus</taxon>
        <taxon>Aspergillus subgen. Nidulantes</taxon>
    </lineage>
</organism>
<dbReference type="EMBL" id="JBFXLT010000112">
    <property type="protein sequence ID" value="KAL2808435.1"/>
    <property type="molecule type" value="Genomic_DNA"/>
</dbReference>
<evidence type="ECO:0000256" key="2">
    <source>
        <dbReference type="SAM" id="Phobius"/>
    </source>
</evidence>
<dbReference type="PANTHER" id="PTHR47534:SF2">
    <property type="entry name" value="KETOREDUCTASE (KR) DOMAIN-CONTAINING PROTEIN-RELATED"/>
    <property type="match status" value="1"/>
</dbReference>
<accession>A0ABR4GZ07</accession>
<dbReference type="InterPro" id="IPR036291">
    <property type="entry name" value="NAD(P)-bd_dom_sf"/>
</dbReference>
<reference evidence="3 4" key="1">
    <citation type="submission" date="2024-07" db="EMBL/GenBank/DDBJ databases">
        <title>Section-level genome sequencing and comparative genomics of Aspergillus sections Usti and Cavernicolus.</title>
        <authorList>
            <consortium name="Lawrence Berkeley National Laboratory"/>
            <person name="Nybo J.L."/>
            <person name="Vesth T.C."/>
            <person name="Theobald S."/>
            <person name="Frisvad J.C."/>
            <person name="Larsen T.O."/>
            <person name="Kjaerboelling I."/>
            <person name="Rothschild-Mancinelli K."/>
            <person name="Lyhne E.K."/>
            <person name="Kogle M.E."/>
            <person name="Barry K."/>
            <person name="Clum A."/>
            <person name="Na H."/>
            <person name="Ledsgaard L."/>
            <person name="Lin J."/>
            <person name="Lipzen A."/>
            <person name="Kuo A."/>
            <person name="Riley R."/>
            <person name="Mondo S."/>
            <person name="Labutti K."/>
            <person name="Haridas S."/>
            <person name="Pangalinan J."/>
            <person name="Salamov A.A."/>
            <person name="Simmons B.A."/>
            <person name="Magnuson J.K."/>
            <person name="Chen J."/>
            <person name="Drula E."/>
            <person name="Henrissat B."/>
            <person name="Wiebenga A."/>
            <person name="Lubbers R.J."/>
            <person name="Gomes A.C."/>
            <person name="Makela M.R."/>
            <person name="Stajich J."/>
            <person name="Grigoriev I.V."/>
            <person name="Mortensen U.H."/>
            <person name="De Vries R.P."/>
            <person name="Baker S.E."/>
            <person name="Andersen M.R."/>
        </authorList>
    </citation>
    <scope>NUCLEOTIDE SEQUENCE [LARGE SCALE GENOMIC DNA]</scope>
    <source>
        <strain evidence="3 4">CBS 588.65</strain>
    </source>
</reference>
<keyword evidence="1" id="KW-0560">Oxidoreductase</keyword>
<keyword evidence="2" id="KW-1133">Transmembrane helix</keyword>
<dbReference type="PANTHER" id="PTHR47534">
    <property type="entry name" value="YALI0E05731P"/>
    <property type="match status" value="1"/>
</dbReference>
<keyword evidence="2" id="KW-0472">Membrane</keyword>
<comment type="caution">
    <text evidence="3">The sequence shown here is derived from an EMBL/GenBank/DDBJ whole genome shotgun (WGS) entry which is preliminary data.</text>
</comment>
<keyword evidence="2" id="KW-0812">Transmembrane</keyword>
<evidence type="ECO:0000313" key="4">
    <source>
        <dbReference type="Proteomes" id="UP001610334"/>
    </source>
</evidence>
<dbReference type="SUPFAM" id="SSF51735">
    <property type="entry name" value="NAD(P)-binding Rossmann-fold domains"/>
    <property type="match status" value="1"/>
</dbReference>
<dbReference type="Proteomes" id="UP001610334">
    <property type="component" value="Unassembled WGS sequence"/>
</dbReference>
<feature type="transmembrane region" description="Helical" evidence="2">
    <location>
        <begin position="20"/>
        <end position="42"/>
    </location>
</feature>
<evidence type="ECO:0000256" key="1">
    <source>
        <dbReference type="ARBA" id="ARBA00023002"/>
    </source>
</evidence>
<dbReference type="Gene3D" id="3.40.50.720">
    <property type="entry name" value="NAD(P)-binding Rossmann-like Domain"/>
    <property type="match status" value="1"/>
</dbReference>